<dbReference type="AlphaFoldDB" id="A0A1F7RZJ0"/>
<sequence length="414" mass="47829">MRIDKIRKSGYILFTFFTLACTPLLHAEMNRITEDDLHHAHIAWKYFEKNYLKFNGMVDASKGFHSTTMWDLASYLAALDCAYSLKIIDEDSFNQRCRLLLSTLEHLPLFEGKLPNKVYNNLTAQMSNYQNQPVLDGIGWSAIDLGRLFFWLGIYRDKYQLYSVTIQRIIGKWYSHLLVSNGELVGAHLINGTIKITQEGRLGYEQYAALGLQAWNLPVERALSWEQYLSFKTIYDLKIPFDTRSVKETYAYNIVTSEPFVLLTLEMAGDELIRDYCYRIYLVQKKRWEKTGIVTAVSEDNISIKPYFILNSILVDGEPWGCLTVTGTLSNELKLISTKIAFAYSHIYTDQYSHVLGNFVNNLYDEEEGWCSGIFEKDMEISHSFSCNTNSMILETIAFKYFGPLALHGRRMID</sequence>
<proteinExistence type="predicted"/>
<dbReference type="Gene3D" id="1.50.10.140">
    <property type="match status" value="1"/>
</dbReference>
<protein>
    <recommendedName>
        <fullName evidence="1">DUF3131 domain-containing protein</fullName>
    </recommendedName>
</protein>
<dbReference type="Proteomes" id="UP000179266">
    <property type="component" value="Unassembled WGS sequence"/>
</dbReference>
<evidence type="ECO:0000313" key="3">
    <source>
        <dbReference type="Proteomes" id="UP000179266"/>
    </source>
</evidence>
<dbReference type="InterPro" id="IPR021478">
    <property type="entry name" value="DUF3131"/>
</dbReference>
<gene>
    <name evidence="2" type="ORF">A2161_09420</name>
</gene>
<evidence type="ECO:0000259" key="1">
    <source>
        <dbReference type="Pfam" id="PF11329"/>
    </source>
</evidence>
<name>A0A1F7RZJ0_9BACT</name>
<dbReference type="Pfam" id="PF11329">
    <property type="entry name" value="DUF3131"/>
    <property type="match status" value="1"/>
</dbReference>
<evidence type="ECO:0000313" key="2">
    <source>
        <dbReference type="EMBL" id="OGL46973.1"/>
    </source>
</evidence>
<accession>A0A1F7RZJ0</accession>
<organism evidence="2 3">
    <name type="scientific">Candidatus Schekmanbacteria bacterium RBG_13_48_7</name>
    <dbReference type="NCBI Taxonomy" id="1817878"/>
    <lineage>
        <taxon>Bacteria</taxon>
        <taxon>Candidatus Schekmaniibacteriota</taxon>
    </lineage>
</organism>
<dbReference type="EMBL" id="MGDD01000104">
    <property type="protein sequence ID" value="OGL46973.1"/>
    <property type="molecule type" value="Genomic_DNA"/>
</dbReference>
<dbReference type="PROSITE" id="PS51257">
    <property type="entry name" value="PROKAR_LIPOPROTEIN"/>
    <property type="match status" value="1"/>
</dbReference>
<feature type="domain" description="DUF3131" evidence="1">
    <location>
        <begin position="39"/>
        <end position="402"/>
    </location>
</feature>
<reference evidence="2 3" key="1">
    <citation type="journal article" date="2016" name="Nat. Commun.">
        <title>Thousands of microbial genomes shed light on interconnected biogeochemical processes in an aquifer system.</title>
        <authorList>
            <person name="Anantharaman K."/>
            <person name="Brown C.T."/>
            <person name="Hug L.A."/>
            <person name="Sharon I."/>
            <person name="Castelle C.J."/>
            <person name="Probst A.J."/>
            <person name="Thomas B.C."/>
            <person name="Singh A."/>
            <person name="Wilkins M.J."/>
            <person name="Karaoz U."/>
            <person name="Brodie E.L."/>
            <person name="Williams K.H."/>
            <person name="Hubbard S.S."/>
            <person name="Banfield J.F."/>
        </authorList>
    </citation>
    <scope>NUCLEOTIDE SEQUENCE [LARGE SCALE GENOMIC DNA]</scope>
</reference>
<comment type="caution">
    <text evidence="2">The sequence shown here is derived from an EMBL/GenBank/DDBJ whole genome shotgun (WGS) entry which is preliminary data.</text>
</comment>